<dbReference type="RefSeq" id="WP_207180217.1">
    <property type="nucleotide sequence ID" value="NZ_AP024480.1"/>
</dbReference>
<reference evidence="2 3" key="1">
    <citation type="submission" date="2021-02" db="EMBL/GenBank/DDBJ databases">
        <title>Nitrogen-fixing ability and nitrogen fixation related genes of thermophilic fermentative bacteria in the genus Caldicellulosiruptor.</title>
        <authorList>
            <person name="Chen Y."/>
            <person name="Nishihara A."/>
            <person name="Haruta S."/>
        </authorList>
    </citation>
    <scope>NUCLEOTIDE SEQUENCE [LARGE SCALE GENOMIC DNA]</scope>
    <source>
        <strain evidence="2 3">YA01</strain>
    </source>
</reference>
<accession>A0ABM7NJ28</accession>
<organism evidence="2 3">
    <name type="scientific">Caldicellulosiruptor diazotrophicus</name>
    <dbReference type="NCBI Taxonomy" id="2806205"/>
    <lineage>
        <taxon>Bacteria</taxon>
        <taxon>Bacillati</taxon>
        <taxon>Bacillota</taxon>
        <taxon>Bacillota incertae sedis</taxon>
        <taxon>Caldicellulosiruptorales</taxon>
        <taxon>Caldicellulosiruptoraceae</taxon>
        <taxon>Caldicellulosiruptor</taxon>
    </lineage>
</organism>
<feature type="transmembrane region" description="Helical" evidence="1">
    <location>
        <begin position="157"/>
        <end position="180"/>
    </location>
</feature>
<proteinExistence type="predicted"/>
<feature type="transmembrane region" description="Helical" evidence="1">
    <location>
        <begin position="52"/>
        <end position="70"/>
    </location>
</feature>
<feature type="transmembrane region" description="Helical" evidence="1">
    <location>
        <begin position="6"/>
        <end position="25"/>
    </location>
</feature>
<keyword evidence="1" id="KW-0472">Membrane</keyword>
<name>A0ABM7NJ28_9FIRM</name>
<sequence>MKNDTIYLWIIMGVAVWIIIAYLFIKYKWKSLLDILNESWQFIKPVKRWQKIVMPFIVLFIIVIFLSYFVAFIEAKGFFKGVIYLIAGIMLWITISIFYIRLFQKEWKLAELTKLEVSQDHFIGILFMTFLIFGPLIDIIFNGVAPKGNLWGISTLKIYKICALSFLIFIAVFHLIYEYLWLKYPEEMISVYRKMHKLDSEKELYSRVKLLLWIVLWNTFYLGIEFIFLVVFFETENNVLTPQYIFTKFFKIVSEIIGVNSVPKAENSNWMIIFEGWAKVVYLVIIGAFILNYLFTRTEERKN</sequence>
<dbReference type="Proteomes" id="UP000663623">
    <property type="component" value="Chromosome"/>
</dbReference>
<feature type="transmembrane region" description="Helical" evidence="1">
    <location>
        <begin position="82"/>
        <end position="102"/>
    </location>
</feature>
<evidence type="ECO:0000313" key="2">
    <source>
        <dbReference type="EMBL" id="BCS80103.1"/>
    </source>
</evidence>
<dbReference type="EMBL" id="AP024480">
    <property type="protein sequence ID" value="BCS80103.1"/>
    <property type="molecule type" value="Genomic_DNA"/>
</dbReference>
<feature type="transmembrane region" description="Helical" evidence="1">
    <location>
        <begin position="210"/>
        <end position="233"/>
    </location>
</feature>
<protein>
    <submittedName>
        <fullName evidence="2">Uncharacterized protein</fullName>
    </submittedName>
</protein>
<keyword evidence="3" id="KW-1185">Reference proteome</keyword>
<feature type="transmembrane region" description="Helical" evidence="1">
    <location>
        <begin position="122"/>
        <end position="145"/>
    </location>
</feature>
<evidence type="ECO:0000313" key="3">
    <source>
        <dbReference type="Proteomes" id="UP000663623"/>
    </source>
</evidence>
<evidence type="ECO:0000256" key="1">
    <source>
        <dbReference type="SAM" id="Phobius"/>
    </source>
</evidence>
<gene>
    <name evidence="2" type="ORF">CaldiYA01_00630</name>
</gene>
<feature type="transmembrane region" description="Helical" evidence="1">
    <location>
        <begin position="276"/>
        <end position="295"/>
    </location>
</feature>
<keyword evidence="1" id="KW-1133">Transmembrane helix</keyword>
<keyword evidence="1" id="KW-0812">Transmembrane</keyword>